<dbReference type="InterPro" id="IPR029071">
    <property type="entry name" value="Ubiquitin-like_domsf"/>
</dbReference>
<reference evidence="4" key="2">
    <citation type="submission" date="2025-08" db="UniProtKB">
        <authorList>
            <consortium name="RefSeq"/>
        </authorList>
    </citation>
    <scope>IDENTIFICATION</scope>
</reference>
<evidence type="ECO:0000313" key="3">
    <source>
        <dbReference type="Proteomes" id="UP001652628"/>
    </source>
</evidence>
<dbReference type="Pfam" id="PF16012">
    <property type="entry name" value="DUF4780"/>
    <property type="match status" value="1"/>
</dbReference>
<dbReference type="RefSeq" id="XP_016928571.4">
    <property type="nucleotide sequence ID" value="XM_017073082.4"/>
</dbReference>
<dbReference type="Gene3D" id="3.10.20.90">
    <property type="entry name" value="Phosphatidylinositol 3-kinase Catalytic Subunit, Chain A, domain 1"/>
    <property type="match status" value="1"/>
</dbReference>
<organism evidence="3 4">
    <name type="scientific">Drosophila suzukii</name>
    <name type="common">Spotted-wing drosophila fruit fly</name>
    <dbReference type="NCBI Taxonomy" id="28584"/>
    <lineage>
        <taxon>Eukaryota</taxon>
        <taxon>Metazoa</taxon>
        <taxon>Ecdysozoa</taxon>
        <taxon>Arthropoda</taxon>
        <taxon>Hexapoda</taxon>
        <taxon>Insecta</taxon>
        <taxon>Pterygota</taxon>
        <taxon>Neoptera</taxon>
        <taxon>Endopterygota</taxon>
        <taxon>Diptera</taxon>
        <taxon>Brachycera</taxon>
        <taxon>Muscomorpha</taxon>
        <taxon>Ephydroidea</taxon>
        <taxon>Drosophilidae</taxon>
        <taxon>Drosophila</taxon>
        <taxon>Sophophora</taxon>
    </lineage>
</organism>
<dbReference type="PROSITE" id="PS50053">
    <property type="entry name" value="UBIQUITIN_2"/>
    <property type="match status" value="1"/>
</dbReference>
<accession>A0AB39Z515</accession>
<dbReference type="PROSITE" id="PS00299">
    <property type="entry name" value="UBIQUITIN_1"/>
    <property type="match status" value="1"/>
</dbReference>
<proteinExistence type="predicted"/>
<evidence type="ECO:0000313" key="4">
    <source>
        <dbReference type="RefSeq" id="XP_016928571.4"/>
    </source>
</evidence>
<reference evidence="3" key="1">
    <citation type="submission" date="2025-05" db="UniProtKB">
        <authorList>
            <consortium name="RefSeq"/>
        </authorList>
    </citation>
    <scope>NUCLEOTIDE SEQUENCE [LARGE SCALE GENOMIC DNA]</scope>
</reference>
<evidence type="ECO:0000259" key="2">
    <source>
        <dbReference type="PROSITE" id="PS50053"/>
    </source>
</evidence>
<keyword evidence="3" id="KW-1185">Reference proteome</keyword>
<dbReference type="CDD" id="cd17039">
    <property type="entry name" value="Ubl_ubiquitin_like"/>
    <property type="match status" value="1"/>
</dbReference>
<feature type="domain" description="Ubiquitin-like" evidence="2">
    <location>
        <begin position="3"/>
        <end position="62"/>
    </location>
</feature>
<name>A0AB39Z515_DROSZ</name>
<dbReference type="InterPro" id="IPR019954">
    <property type="entry name" value="Ubiquitin_CS"/>
</dbReference>
<dbReference type="Proteomes" id="UP001652628">
    <property type="component" value="Chromosome 2L"/>
</dbReference>
<protein>
    <recommendedName>
        <fullName evidence="2">Ubiquitin-like domain-containing protein</fullName>
    </recommendedName>
</protein>
<gene>
    <name evidence="4" type="primary">LOC108009067</name>
</gene>
<sequence>MFLQLFFNDLNKFRHIVIINVNQNFTVSKLKSELFKSVKIPVQRQVIVFLGQILTDDFPVAKAFNRNRADLQAFDGKELVCLLRFRDKMEFKEILSTSSSKMYQKNEKPQDAQSEFVGLEDGCSSASSSASSISGSEMSTPTPSSTCVRSTVNEQGCGDPCQINCCDQGGEGRPPYARVMPEDRRYGVVITNQCDPCDCNVVCVLQHLMESFHSAVDVATLSFSECTPAVSFECFLLMVSRDSDTSDWLLRAMRPMNPPYLCTTFIKHFELVRCSFVIPMVVERELCRIFNIMEKQNCGLDLSKWCVVRKTVLDPCSEDYARKVLFDGHINYELVVYMDNCSKDYIENHCGKILYMFWHLPVDFSTDLPCQ</sequence>
<dbReference type="AlphaFoldDB" id="A0AB39Z515"/>
<dbReference type="GeneID" id="108009067"/>
<evidence type="ECO:0000256" key="1">
    <source>
        <dbReference type="SAM" id="MobiDB-lite"/>
    </source>
</evidence>
<dbReference type="InterPro" id="IPR000626">
    <property type="entry name" value="Ubiquitin-like_dom"/>
</dbReference>
<feature type="compositionally biased region" description="Low complexity" evidence="1">
    <location>
        <begin position="124"/>
        <end position="139"/>
    </location>
</feature>
<feature type="region of interest" description="Disordered" evidence="1">
    <location>
        <begin position="121"/>
        <end position="147"/>
    </location>
</feature>
<dbReference type="InterPro" id="IPR031961">
    <property type="entry name" value="DUF4780"/>
</dbReference>
<dbReference type="SUPFAM" id="SSF54236">
    <property type="entry name" value="Ubiquitin-like"/>
    <property type="match status" value="1"/>
</dbReference>